<comment type="similarity">
    <text evidence="3">In the C-terminal section; belongs to the PPC synthetase family.</text>
</comment>
<keyword evidence="3" id="KW-0460">Magnesium</keyword>
<dbReference type="NCBIfam" id="TIGR00521">
    <property type="entry name" value="coaBC_dfp"/>
    <property type="match status" value="1"/>
</dbReference>
<evidence type="ECO:0000259" key="4">
    <source>
        <dbReference type="Pfam" id="PF02441"/>
    </source>
</evidence>
<feature type="region of interest" description="Phosphopantothenoylcysteine decarboxylase" evidence="3">
    <location>
        <begin position="1"/>
        <end position="200"/>
    </location>
</feature>
<reference evidence="6 7" key="1">
    <citation type="submission" date="2017-02" db="EMBL/GenBank/DDBJ databases">
        <title>isolation and characterization of a novel temperate virus Aeropyrum globular virus 1 infecting hyperthermophilic archaeon Aeropyrum.</title>
        <authorList>
            <person name="Yumiya M."/>
            <person name="Yoshida T."/>
            <person name="Sako Y."/>
        </authorList>
    </citation>
    <scope>NUCLEOTIDE SEQUENCE [LARGE SCALE GENOMIC DNA]</scope>
    <source>
        <strain evidence="6 7">YK1-12-2013</strain>
    </source>
</reference>
<dbReference type="AlphaFoldDB" id="A0A401H7V3"/>
<dbReference type="InterPro" id="IPR003382">
    <property type="entry name" value="Flavoprotein"/>
</dbReference>
<organism evidence="6 7">
    <name type="scientific">Aeropyrum pernix</name>
    <dbReference type="NCBI Taxonomy" id="56636"/>
    <lineage>
        <taxon>Archaea</taxon>
        <taxon>Thermoproteota</taxon>
        <taxon>Thermoprotei</taxon>
        <taxon>Desulfurococcales</taxon>
        <taxon>Desulfurococcaceae</taxon>
        <taxon>Aeropyrum</taxon>
    </lineage>
</organism>
<dbReference type="Proteomes" id="UP000291213">
    <property type="component" value="Unassembled WGS sequence"/>
</dbReference>
<dbReference type="UniPathway" id="UPA00241"/>
<accession>A0A401H7V3</accession>
<dbReference type="PANTHER" id="PTHR14359">
    <property type="entry name" value="HOMO-OLIGOMERIC FLAVIN CONTAINING CYS DECARBOXYLASE FAMILY"/>
    <property type="match status" value="1"/>
</dbReference>
<comment type="pathway">
    <text evidence="3">Cofactor biosynthesis; coenzyme A biosynthesis.</text>
</comment>
<evidence type="ECO:0000256" key="1">
    <source>
        <dbReference type="ARBA" id="ARBA00022793"/>
    </source>
</evidence>
<dbReference type="HAMAP" id="MF_02225">
    <property type="entry name" value="CoaBC"/>
    <property type="match status" value="1"/>
</dbReference>
<keyword evidence="3" id="KW-0436">Ligase</keyword>
<keyword evidence="1 3" id="KW-0210">Decarboxylase</keyword>
<keyword evidence="3" id="KW-0479">Metal-binding</keyword>
<comment type="function">
    <text evidence="3">Catalyzes two sequential steps in the biosynthesis of coenzyme A. In the first step cysteine is conjugated to 4'-phosphopantothenate to form 4-phosphopantothenoylcysteine. In the second step the latter compound is decarboxylated to form 4'-phosphopantotheine.</text>
</comment>
<dbReference type="SUPFAM" id="SSF102645">
    <property type="entry name" value="CoaB-like"/>
    <property type="match status" value="1"/>
</dbReference>
<dbReference type="InterPro" id="IPR035929">
    <property type="entry name" value="CoaB-like_sf"/>
</dbReference>
<evidence type="ECO:0000313" key="7">
    <source>
        <dbReference type="Proteomes" id="UP000291213"/>
    </source>
</evidence>
<feature type="domain" description="Flavoprotein" evidence="4">
    <location>
        <begin position="23"/>
        <end position="156"/>
    </location>
</feature>
<sequence length="412" mass="43965">MSDYVTHPSMDILSEVNNYIEGKTIVLGVTASVALYRSLDLARWLLRRGARVITVMTPEAAKLVSPEMFHWASGGPVYTGFTGGVEHISIARAASAMVVAPATLSTLAKIAHGVVDNPVALAAVSIMGYGKPVIAVPAMHGNMYESPQAREVVGRLRSQGVLVVDPKIEGGVAKYPDTHAVGRITAAQARKGLRDLEGIRALVTLGSTREWIDRVRFISNPSSGVMGLEAALELYARGAEVDVVAGYTSVEIPHLFNTVKTETTEDMAAAVKELTSKREYDAVVAAAAPVDFRPAGAFEGKIRSGQRLALELEPTPKVLEGIARRPKVLVAFAAEYVDNLDSLRDPALEKMEKYGADLVVANRVGVEGVGFASPLLDVLMLDKSGEAVLKGSFHKEIVAAVIADEIAKLLSR</sequence>
<dbReference type="GO" id="GO:0004633">
    <property type="term" value="F:phosphopantothenoylcysteine decarboxylase activity"/>
    <property type="evidence" value="ECO:0007669"/>
    <property type="project" value="UniProtKB-UniRule"/>
</dbReference>
<dbReference type="PANTHER" id="PTHR14359:SF6">
    <property type="entry name" value="PHOSPHOPANTOTHENOYLCYSTEINE DECARBOXYLASE"/>
    <property type="match status" value="1"/>
</dbReference>
<dbReference type="GO" id="GO:0015937">
    <property type="term" value="P:coenzyme A biosynthetic process"/>
    <property type="evidence" value="ECO:0007669"/>
    <property type="project" value="UniProtKB-UniRule"/>
</dbReference>
<dbReference type="InterPro" id="IPR036551">
    <property type="entry name" value="Flavin_trans-like"/>
</dbReference>
<evidence type="ECO:0000259" key="5">
    <source>
        <dbReference type="Pfam" id="PF04127"/>
    </source>
</evidence>
<dbReference type="GO" id="GO:0004632">
    <property type="term" value="F:phosphopantothenate--cysteine ligase activity"/>
    <property type="evidence" value="ECO:0007669"/>
    <property type="project" value="UniProtKB-UniRule"/>
</dbReference>
<dbReference type="EC" id="6.3.2.5" evidence="3"/>
<keyword evidence="3" id="KW-0285">Flavoprotein</keyword>
<dbReference type="EC" id="4.1.1.36" evidence="3"/>
<dbReference type="Gene3D" id="3.40.50.10300">
    <property type="entry name" value="CoaB-like"/>
    <property type="match status" value="1"/>
</dbReference>
<dbReference type="GO" id="GO:0015941">
    <property type="term" value="P:pantothenate catabolic process"/>
    <property type="evidence" value="ECO:0007669"/>
    <property type="project" value="InterPro"/>
</dbReference>
<dbReference type="RefSeq" id="WP_165487849.1">
    <property type="nucleotide sequence ID" value="NZ_BDMD01000007.1"/>
</dbReference>
<dbReference type="Pfam" id="PF02441">
    <property type="entry name" value="Flavoprotein"/>
    <property type="match status" value="1"/>
</dbReference>
<keyword evidence="3" id="KW-0511">Multifunctional enzyme</keyword>
<gene>
    <name evidence="3" type="primary">coaBC</name>
    <name evidence="6" type="ORF">apy_02160</name>
</gene>
<evidence type="ECO:0000313" key="6">
    <source>
        <dbReference type="EMBL" id="GBF08491.1"/>
    </source>
</evidence>
<dbReference type="Gene3D" id="3.40.50.1950">
    <property type="entry name" value="Flavin prenyltransferase-like"/>
    <property type="match status" value="1"/>
</dbReference>
<dbReference type="InterPro" id="IPR007085">
    <property type="entry name" value="DNA/pantothenate-metab_flavo_C"/>
</dbReference>
<comment type="cofactor">
    <cofactor evidence="3">
        <name>FMN</name>
        <dbReference type="ChEBI" id="CHEBI:58210"/>
    </cofactor>
    <text evidence="3">Binds 1 FMN per subunit.</text>
</comment>
<comment type="caution">
    <text evidence="6">The sequence shown here is derived from an EMBL/GenBank/DDBJ whole genome shotgun (WGS) entry which is preliminary data.</text>
</comment>
<comment type="catalytic activity">
    <reaction evidence="3">
        <text>(R)-4'-phosphopantothenate + L-cysteine + CTP = N-[(R)-4-phosphopantothenoyl]-L-cysteine + CMP + diphosphate + H(+)</text>
        <dbReference type="Rhea" id="RHEA:19397"/>
        <dbReference type="ChEBI" id="CHEBI:10986"/>
        <dbReference type="ChEBI" id="CHEBI:15378"/>
        <dbReference type="ChEBI" id="CHEBI:33019"/>
        <dbReference type="ChEBI" id="CHEBI:35235"/>
        <dbReference type="ChEBI" id="CHEBI:37563"/>
        <dbReference type="ChEBI" id="CHEBI:59458"/>
        <dbReference type="ChEBI" id="CHEBI:60377"/>
        <dbReference type="EC" id="6.3.2.5"/>
    </reaction>
</comment>
<feature type="binding site" evidence="3">
    <location>
        <position position="291"/>
    </location>
    <ligand>
        <name>CTP</name>
        <dbReference type="ChEBI" id="CHEBI:37563"/>
    </ligand>
</feature>
<keyword evidence="2 3" id="KW-0456">Lyase</keyword>
<dbReference type="GO" id="GO:0046872">
    <property type="term" value="F:metal ion binding"/>
    <property type="evidence" value="ECO:0007669"/>
    <property type="project" value="UniProtKB-KW"/>
</dbReference>
<dbReference type="InterPro" id="IPR005252">
    <property type="entry name" value="CoaBC"/>
</dbReference>
<evidence type="ECO:0000256" key="3">
    <source>
        <dbReference type="HAMAP-Rule" id="MF_02225"/>
    </source>
</evidence>
<proteinExistence type="inferred from homology"/>
<protein>
    <recommendedName>
        <fullName evidence="3">Coenzyme A biosynthesis bifunctional protein CoaBC</fullName>
    </recommendedName>
    <alternativeName>
        <fullName evidence="3">DNA/pantothenate metabolism flavoprotein</fullName>
    </alternativeName>
    <alternativeName>
        <fullName evidence="3">Phosphopantothenoylcysteine synthetase/decarboxylase</fullName>
        <shortName evidence="3">PPCS-PPCDC</shortName>
    </alternativeName>
    <domain>
        <recommendedName>
            <fullName evidence="3">Phosphopantothenoylcysteine decarboxylase</fullName>
            <shortName evidence="3">PPC decarboxylase</shortName>
            <shortName evidence="3">PPC-DC</shortName>
            <ecNumber evidence="3">4.1.1.36</ecNumber>
        </recommendedName>
        <alternativeName>
            <fullName evidence="3">CoaC</fullName>
        </alternativeName>
    </domain>
    <domain>
        <recommendedName>
            <fullName evidence="3">Phosphopantothenate--cysteine ligase</fullName>
            <ecNumber evidence="3">6.3.2.5</ecNumber>
        </recommendedName>
        <alternativeName>
            <fullName evidence="3">CoaB</fullName>
        </alternativeName>
        <alternativeName>
            <fullName evidence="3">Phosphopantothenoylcysteine synthetase</fullName>
            <shortName evidence="3">PPC synthetase</shortName>
            <shortName evidence="3">PPC-S</shortName>
        </alternativeName>
    </domain>
</protein>
<feature type="binding site" evidence="3">
    <location>
        <position position="332"/>
    </location>
    <ligand>
        <name>CTP</name>
        <dbReference type="ChEBI" id="CHEBI:37563"/>
    </ligand>
</feature>
<comment type="caution">
    <text evidence="3">Lacks conserved residue(s) required for the propagation of feature annotation.</text>
</comment>
<comment type="similarity">
    <text evidence="3">In the N-terminal section; belongs to the HFCD (homo-oligomeric flavin containing Cys decarboxylase) superfamily.</text>
</comment>
<dbReference type="SUPFAM" id="SSF52507">
    <property type="entry name" value="Homo-oligomeric flavin-containing Cys decarboxylases, HFCD"/>
    <property type="match status" value="1"/>
</dbReference>
<dbReference type="GO" id="GO:0010181">
    <property type="term" value="F:FMN binding"/>
    <property type="evidence" value="ECO:0007669"/>
    <property type="project" value="UniProtKB-UniRule"/>
</dbReference>
<keyword evidence="3" id="KW-0288">FMN</keyword>
<name>A0A401H7V3_AERPX</name>
<dbReference type="GO" id="GO:0071513">
    <property type="term" value="C:phosphopantothenoylcysteine decarboxylase complex"/>
    <property type="evidence" value="ECO:0007669"/>
    <property type="project" value="TreeGrafter"/>
</dbReference>
<evidence type="ECO:0000256" key="2">
    <source>
        <dbReference type="ARBA" id="ARBA00023239"/>
    </source>
</evidence>
<dbReference type="OrthoDB" id="10536at2157"/>
<feature type="region of interest" description="Phosphopantothenate--cysteine ligase" evidence="3">
    <location>
        <begin position="201"/>
        <end position="412"/>
    </location>
</feature>
<comment type="catalytic activity">
    <reaction evidence="3">
        <text>N-[(R)-4-phosphopantothenoyl]-L-cysteine + H(+) = (R)-4'-phosphopantetheine + CO2</text>
        <dbReference type="Rhea" id="RHEA:16793"/>
        <dbReference type="ChEBI" id="CHEBI:15378"/>
        <dbReference type="ChEBI" id="CHEBI:16526"/>
        <dbReference type="ChEBI" id="CHEBI:59458"/>
        <dbReference type="ChEBI" id="CHEBI:61723"/>
        <dbReference type="EC" id="4.1.1.36"/>
    </reaction>
</comment>
<dbReference type="EMBL" id="BDMD01000007">
    <property type="protein sequence ID" value="GBF08491.1"/>
    <property type="molecule type" value="Genomic_DNA"/>
</dbReference>
<feature type="binding site" evidence="3">
    <location>
        <position position="301"/>
    </location>
    <ligand>
        <name>CTP</name>
        <dbReference type="ChEBI" id="CHEBI:37563"/>
    </ligand>
</feature>
<feature type="binding site" evidence="3">
    <location>
        <position position="350"/>
    </location>
    <ligand>
        <name>CTP</name>
        <dbReference type="ChEBI" id="CHEBI:37563"/>
    </ligand>
</feature>
<comment type="cofactor">
    <cofactor evidence="3">
        <name>Mg(2+)</name>
        <dbReference type="ChEBI" id="CHEBI:18420"/>
    </cofactor>
</comment>
<dbReference type="Pfam" id="PF04127">
    <property type="entry name" value="DFP"/>
    <property type="match status" value="1"/>
</dbReference>
<feature type="domain" description="DNA/pantothenate metabolism flavoprotein C-terminal" evidence="5">
    <location>
        <begin position="196"/>
        <end position="408"/>
    </location>
</feature>